<accession>A0ABR2K5Q3</accession>
<proteinExistence type="predicted"/>
<evidence type="ECO:0000313" key="3">
    <source>
        <dbReference type="Proteomes" id="UP001470230"/>
    </source>
</evidence>
<dbReference type="SUPFAM" id="SSF81837">
    <property type="entry name" value="BEACH domain"/>
    <property type="match status" value="1"/>
</dbReference>
<dbReference type="Proteomes" id="UP001470230">
    <property type="component" value="Unassembled WGS sequence"/>
</dbReference>
<feature type="compositionally biased region" description="Polar residues" evidence="1">
    <location>
        <begin position="1734"/>
        <end position="1751"/>
    </location>
</feature>
<feature type="compositionally biased region" description="Basic and acidic residues" evidence="1">
    <location>
        <begin position="1752"/>
        <end position="1765"/>
    </location>
</feature>
<dbReference type="Gene3D" id="2.130.10.10">
    <property type="entry name" value="YVTN repeat-like/Quinoprotein amine dehydrogenase"/>
    <property type="match status" value="1"/>
</dbReference>
<organism evidence="2 3">
    <name type="scientific">Tritrichomonas musculus</name>
    <dbReference type="NCBI Taxonomy" id="1915356"/>
    <lineage>
        <taxon>Eukaryota</taxon>
        <taxon>Metamonada</taxon>
        <taxon>Parabasalia</taxon>
        <taxon>Tritrichomonadida</taxon>
        <taxon>Tritrichomonadidae</taxon>
        <taxon>Tritrichomonas</taxon>
    </lineage>
</organism>
<dbReference type="InterPro" id="IPR036322">
    <property type="entry name" value="WD40_repeat_dom_sf"/>
</dbReference>
<reference evidence="2 3" key="1">
    <citation type="submission" date="2024-04" db="EMBL/GenBank/DDBJ databases">
        <title>Tritrichomonas musculus Genome.</title>
        <authorList>
            <person name="Alves-Ferreira E."/>
            <person name="Grigg M."/>
            <person name="Lorenzi H."/>
            <person name="Galac M."/>
        </authorList>
    </citation>
    <scope>NUCLEOTIDE SEQUENCE [LARGE SCALE GENOMIC DNA]</scope>
    <source>
        <strain evidence="2 3">EAF2021</strain>
    </source>
</reference>
<name>A0ABR2K5Q3_9EUKA</name>
<evidence type="ECO:0008006" key="4">
    <source>
        <dbReference type="Google" id="ProtNLM"/>
    </source>
</evidence>
<dbReference type="InterPro" id="IPR036372">
    <property type="entry name" value="BEACH_dom_sf"/>
</dbReference>
<evidence type="ECO:0000313" key="2">
    <source>
        <dbReference type="EMBL" id="KAK8886143.1"/>
    </source>
</evidence>
<evidence type="ECO:0000256" key="1">
    <source>
        <dbReference type="SAM" id="MobiDB-lite"/>
    </source>
</evidence>
<gene>
    <name evidence="2" type="ORF">M9Y10_041603</name>
</gene>
<sequence length="2694" mass="308537">MLDFYNLNDNPSIYENNGKVKHVKTSIKAFCTEKDQECQMKSYLNMLSVIEGFIVEEQNKETVFYVVDRLIGTKIYDYIPKISNSFVAVIQTLRILPQLESISKKTPPPIILNLFSSSCLFSSKQKQLIQLSKNYFTRVFSLKDFSFQFESNDLIDKLWPSLCQPLSDEIQNYIIQTIRLFKSKTIQIDINAFRSFTDLVEKGSIPPENSYFASKYIITLFSQFSITIPSITTNFINCEVPKSLEILLKSLDTNQINEIFKGLLKIDTIFFQWMGQICSQNTELQDIVFKLVIEYIFTSKTPTTVHTINQYFPLKHWFTDFRRPLSELASTIQLISEHDSKEVKPLIPYLFKIIDTDYSKFFNLIKKMTDDKKIFSYSELAGYGYLQSFVIKPPPSTLKALFTAANFEDFTKEVFKKSTSENQSQAFKSMFNSDVKIESLSHFLNEVPSVENIKSILIEEEDEEKLDKSCQIIFSSFEDNAQACNNFIAAGGLQWLERTNDSYFVLLLSCLVKRRSYEELDNYINTLPKDHKIFSLPLSEIEKIVYGMNKMKFRPIRVVSLFHLLKPPETIDPYNAYILGKSDYPSNGYDCPLINQIGNRYIKPQYISMLLARPYEIRRFCDNNFDHFPLFQFFIGIEPLKIQKDFYGISFWVKFHQTSNASFFNTNYFKLLFVGNSIVIKTDNNKTYSFKADSEKWIHICTYIEHTFFADKIILMINGRSIELTKTSSPIFKLASIENSGNGMVFLGSAIRLYSNFIESSFVMKLMRKGPSFISLVNKDNELMITPYQELYLRNNKSITFPPNCCPVPYFGFPFHFISQKRLSDLFNFLDNSRTEEQFDSIFHTLICINEITIRNTPIFWQRMVRSIKNASLIKKDYIHEAVKSVSNLKNDEWTLSSILFDNELWKCVDNETLVDILFDEIFKNIDFSHIQGFELFMTTVILQNPGSNKIIEIILKNGSHLQNLVKWIISFLGIANCIDGIEGINDRNLMELITARGETKVQHTIIDSLKSFIKQDNVKEFIKNGLSFDTLCGYIAVSVKPLASHFLELITHIEKVSPGYIEVNDAFIIAVAPLASFQTTWIQILELQKMNSKFNPLLLSLVWATTLSVLNALSVSEKFSFKVFDYYERGVLICIDLIPSLFQSKKCLAILNYWFPLIFNYPIIYHSMSNKQSSSSSSESFPISKSKLSNVSLDDICAYDFMIELISSVLSSFGFETPKNNLVIKVNPAVDWLLSSSFLSLLMNILINSNYNNFLTLFPSLIFSFPFFSSTRGKLFIPSLFENFLMKIEKGFPYMKTVLDYSIFSIAEKLFFNNESHLLDKLFIAMKKTNSKEKLSDEFIVLFIGLFDTCSRTAHQQLSQVLVNNLLEFKSIVVNSNSQLSIFYVIYLMSKVGVFDYNLFIKSISAQFNSPKDRSILELIENNTITSHHQQLIEMKESHRCKLDGFYKIHKIILNEINKTKFINEMTDLSNLIKNYQNNSNRQSCDIALDYKKNMKVLASSFLLIEERLQWERFMTSIHDLAISESSFAPKCFHLSPRCLQFMAPQVLTPSPYPPFLDKKKKSDFLNAPIVSSSSAVTFLPPKIIESNSTCDDHNSNFFNYFESSSSTPDTSRMPKSYDEDIDGFRHEEITTGSDKNCTKMLYDQTFTNEPKIYVDQRKVSTYTPEIGLPSSSSAEVIDFLSIERNNIEKESKKRKNNEINNIEKECNVDDGSNSEKLNDDERSNREKLNVDDGSNSEKLNVDEGSNSEKLNVDERSNSEKLNVDEGSNSEKLNVDEGSNSEKLNVDDGSNSEKLNVDEGSNSEKLNVDEVESNLELKSTLMLKKRENQLVDKRRCVRFNSASVSMCEIDANPYEDMNNVGLSVLADNSDMNSSLMSEIDTSNSQNSLLTSSDSVINSNADASKSKKSSNLPLKAAASTASSCQSSSLMSDVIWQYRHHIKDLPSQLKPSNTNFLKLFESVFGSNYSFFSECRIERHITQIPSIVFVYDDCLLILTHSAMKNNDINLLKIEDDKKLHVFLESVFLGHWGETKLFASHIVLYIPMSSIIRIKQRNSACNNGSSRQVTIVDSFEFWSFKNGNFIIKINQSRDSKTFYEKVNERVDSGLPKELLLLPNNSPEALVLSLNDKYGRSFVDMSSYPFFPGLNKKSSEREKESCTQFPNCSITEEMLSSVLPFAYSSHHYCNEAKYESIPANFYFTSEFFMNGPLFTGKKLYNKQQQQQSVNNSSNLKVYNDFSSCNDFKNYKKFKNLSRKRSALDSQRITKTKLSYDFSLALQKLLKLREGLRDRKFLNEWIIHHFPDETSNANTASIGIANSSSLNNVVSTTSASSSYYFNRSLSSSLSDFSSSNESASDIVDMNSNQFCQKLNVKVGNENNIQFTQDGLKKMHLHSVSISVNWSVHIEHENLLLAFCSTTKSGYRKEKNDNYFAFASSINVSRNGLFLSVDFVFGLTRIWRIKYKDIYPSEIEQISDFSWSSKPTSLISGTHFICATRLETEVVIWEINGGTIHRILKFGTLITAMAMDDEFGAIWITTVNHGYYYSINGQRLAEIDFEKFDIKVTAMTAMPSNYADRDRTVICGCDDGKVLIATSRIETRTIDVKILPSKHSWKINRIAFHPNRTSFLTTDISGAVFIWSAGEKSVLPLKCFEECAICKGKPDKFCDCCGRAICYNCAGSKHKCIICHAHNLFVNL</sequence>
<protein>
    <recommendedName>
        <fullName evidence="4">BEACH domain-containing protein</fullName>
    </recommendedName>
</protein>
<keyword evidence="3" id="KW-1185">Reference proteome</keyword>
<comment type="caution">
    <text evidence="2">The sequence shown here is derived from an EMBL/GenBank/DDBJ whole genome shotgun (WGS) entry which is preliminary data.</text>
</comment>
<feature type="compositionally biased region" description="Polar residues" evidence="1">
    <location>
        <begin position="1767"/>
        <end position="1802"/>
    </location>
</feature>
<dbReference type="EMBL" id="JAPFFF010000007">
    <property type="protein sequence ID" value="KAK8886143.1"/>
    <property type="molecule type" value="Genomic_DNA"/>
</dbReference>
<feature type="region of interest" description="Disordered" evidence="1">
    <location>
        <begin position="1707"/>
        <end position="1802"/>
    </location>
</feature>
<dbReference type="SUPFAM" id="SSF50978">
    <property type="entry name" value="WD40 repeat-like"/>
    <property type="match status" value="1"/>
</dbReference>
<feature type="compositionally biased region" description="Basic and acidic residues" evidence="1">
    <location>
        <begin position="1718"/>
        <end position="1732"/>
    </location>
</feature>
<dbReference type="InterPro" id="IPR015943">
    <property type="entry name" value="WD40/YVTN_repeat-like_dom_sf"/>
</dbReference>